<dbReference type="GO" id="GO:0042254">
    <property type="term" value="P:ribosome biogenesis"/>
    <property type="evidence" value="ECO:0007669"/>
    <property type="project" value="UniProtKB-KW"/>
</dbReference>
<feature type="region of interest" description="Disordered" evidence="5">
    <location>
        <begin position="670"/>
        <end position="743"/>
    </location>
</feature>
<dbReference type="Pfam" id="PF04939">
    <property type="entry name" value="RRS1"/>
    <property type="match status" value="1"/>
</dbReference>
<evidence type="ECO:0000313" key="8">
    <source>
        <dbReference type="Proteomes" id="UP000290189"/>
    </source>
</evidence>
<dbReference type="GO" id="GO:0005634">
    <property type="term" value="C:nucleus"/>
    <property type="evidence" value="ECO:0007669"/>
    <property type="project" value="UniProtKB-SubCell"/>
</dbReference>
<dbReference type="InterPro" id="IPR018490">
    <property type="entry name" value="cNMP-bd_dom_sf"/>
</dbReference>
<feature type="compositionally biased region" description="Polar residues" evidence="5">
    <location>
        <begin position="680"/>
        <end position="692"/>
    </location>
</feature>
<comment type="subcellular location">
    <subcellularLocation>
        <location evidence="1">Nucleus</location>
    </subcellularLocation>
</comment>
<dbReference type="CDD" id="cd00038">
    <property type="entry name" value="CAP_ED"/>
    <property type="match status" value="1"/>
</dbReference>
<comment type="similarity">
    <text evidence="2">Belongs to the RRS1 family.</text>
</comment>
<dbReference type="InterPro" id="IPR000595">
    <property type="entry name" value="cNMP-bd_dom"/>
</dbReference>
<geneLocation type="mitochondrion" evidence="7"/>
<gene>
    <name evidence="7" type="ORF">PLBR_LOCUS8686</name>
</gene>
<dbReference type="PANTHER" id="PTHR23011:SF28">
    <property type="entry name" value="CYCLIC NUCLEOTIDE-BINDING DOMAIN CONTAINING PROTEIN"/>
    <property type="match status" value="1"/>
</dbReference>
<feature type="compositionally biased region" description="Basic and acidic residues" evidence="5">
    <location>
        <begin position="712"/>
        <end position="734"/>
    </location>
</feature>
<keyword evidence="3" id="KW-0690">Ribosome biogenesis</keyword>
<reference evidence="7 8" key="1">
    <citation type="submission" date="2018-03" db="EMBL/GenBank/DDBJ databases">
        <authorList>
            <person name="Fogelqvist J."/>
        </authorList>
    </citation>
    <scope>NUCLEOTIDE SEQUENCE [LARGE SCALE GENOMIC DNA]</scope>
</reference>
<organism evidence="7 8">
    <name type="scientific">Plasmodiophora brassicae</name>
    <name type="common">Clubroot disease agent</name>
    <dbReference type="NCBI Taxonomy" id="37360"/>
    <lineage>
        <taxon>Eukaryota</taxon>
        <taxon>Sar</taxon>
        <taxon>Rhizaria</taxon>
        <taxon>Endomyxa</taxon>
        <taxon>Phytomyxea</taxon>
        <taxon>Plasmodiophorida</taxon>
        <taxon>Plasmodiophoridae</taxon>
        <taxon>Plasmodiophora</taxon>
    </lineage>
</organism>
<dbReference type="SUPFAM" id="SSF51206">
    <property type="entry name" value="cAMP-binding domain-like"/>
    <property type="match status" value="2"/>
</dbReference>
<evidence type="ECO:0000256" key="2">
    <source>
        <dbReference type="ARBA" id="ARBA00010077"/>
    </source>
</evidence>
<dbReference type="InterPro" id="IPR014710">
    <property type="entry name" value="RmlC-like_jellyroll"/>
</dbReference>
<evidence type="ECO:0000256" key="1">
    <source>
        <dbReference type="ARBA" id="ARBA00004123"/>
    </source>
</evidence>
<feature type="domain" description="Cyclic nucleotide-binding" evidence="6">
    <location>
        <begin position="118"/>
        <end position="228"/>
    </location>
</feature>
<sequence>MSGTPAQRRLRRIAQAALGRCRQNVIVNRLSETRSTQKEKALIERSLEKFSNQASLRFSGFEDETIKGSTPSKVVSRLELSPNDQKRTRTILARNGPARSLPDALHIVAILRKLHVPVLSDLTDPQLTWLATCVTGLHVDPGTDVFRYDDVGTLFYVVCSGSLGVFVPVAPGVDPSQDANLTQVGVLSSGRGFGERSLLDGDPRKATVRALQPSLLICMDRTQFLWMMRTLFDRQVSEKLAFFTSMPMCRRWSRRDLLRFALPFERSQLRRGAIVARQDEVCKQVMVVADGYLVVQRRVEYKSTGVRMLVQICSIGRGCIVEVNEVLKGLPIRNSVVSPLQANVDVYSVALGDLLSALRASPRTMEALLTHAEVSGELSESNFESAATGTIKRNLKFAGLAVAATIKERKHIAESQMQQVPPLSLAQLERRHRGELEQSPRPAVKTPRGRTGYSKELRHPKTVRTFDVLDTKRVGSSDEREAYLNAISSDGVQHLMNTLFELPFERVEDGRIVQLPEPELRLPREKHIPKGPVMSTWQKFAQRKGIKKRKRERLQYDESNEDWRPRYGSHKANKESDQWVVEHNDRDHAEVDPWAKMAQDKAARVAKNRKQQVKNFEAAEGRRVPGQINLAAVSNRKNAKDKDGHVKAAYDMASKSTASMGAFDKRVNNLEPAKDKTQRVKAQTVRQQPRTNIKSEKDANLKLLSRILNTSADDRQKGARLDKDKAANLESDRSQRKRARTSK</sequence>
<dbReference type="AlphaFoldDB" id="A0A3P3YML7"/>
<proteinExistence type="inferred from homology"/>
<evidence type="ECO:0000259" key="6">
    <source>
        <dbReference type="PROSITE" id="PS50042"/>
    </source>
</evidence>
<dbReference type="Pfam" id="PF00027">
    <property type="entry name" value="cNMP_binding"/>
    <property type="match status" value="1"/>
</dbReference>
<evidence type="ECO:0000256" key="3">
    <source>
        <dbReference type="ARBA" id="ARBA00022517"/>
    </source>
</evidence>
<dbReference type="Gene3D" id="2.60.120.10">
    <property type="entry name" value="Jelly Rolls"/>
    <property type="match status" value="2"/>
</dbReference>
<dbReference type="PANTHER" id="PTHR23011">
    <property type="entry name" value="CYCLIC NUCLEOTIDE-BINDING DOMAIN CONTAINING PROTEIN"/>
    <property type="match status" value="1"/>
</dbReference>
<dbReference type="SMART" id="SM00100">
    <property type="entry name" value="cNMP"/>
    <property type="match status" value="1"/>
</dbReference>
<evidence type="ECO:0000256" key="5">
    <source>
        <dbReference type="SAM" id="MobiDB-lite"/>
    </source>
</evidence>
<dbReference type="Proteomes" id="UP000290189">
    <property type="component" value="Unassembled WGS sequence"/>
</dbReference>
<keyword evidence="7" id="KW-0496">Mitochondrion</keyword>
<protein>
    <recommendedName>
        <fullName evidence="6">Cyclic nucleotide-binding domain-containing protein</fullName>
    </recommendedName>
</protein>
<accession>A0A3P3YML7</accession>
<evidence type="ECO:0000313" key="7">
    <source>
        <dbReference type="EMBL" id="SPR01471.1"/>
    </source>
</evidence>
<evidence type="ECO:0000256" key="4">
    <source>
        <dbReference type="ARBA" id="ARBA00023242"/>
    </source>
</evidence>
<keyword evidence="4" id="KW-0539">Nucleus</keyword>
<name>A0A3P3YML7_PLABS</name>
<dbReference type="EMBL" id="OVEO01000017">
    <property type="protein sequence ID" value="SPR01471.1"/>
    <property type="molecule type" value="Genomic_DNA"/>
</dbReference>
<feature type="region of interest" description="Disordered" evidence="5">
    <location>
        <begin position="433"/>
        <end position="454"/>
    </location>
</feature>
<dbReference type="PROSITE" id="PS50042">
    <property type="entry name" value="CNMP_BINDING_3"/>
    <property type="match status" value="1"/>
</dbReference>
<dbReference type="InterPro" id="IPR007023">
    <property type="entry name" value="Ribosom_reg"/>
</dbReference>